<evidence type="ECO:0000256" key="5">
    <source>
        <dbReference type="ARBA" id="ARBA00023136"/>
    </source>
</evidence>
<dbReference type="Gene3D" id="3.90.550.10">
    <property type="entry name" value="Spore Coat Polysaccharide Biosynthesis Protein SpsA, Chain A"/>
    <property type="match status" value="1"/>
</dbReference>
<dbReference type="RefSeq" id="WP_344789122.1">
    <property type="nucleotide sequence ID" value="NZ_BAABCA010000006.1"/>
</dbReference>
<proteinExistence type="predicted"/>
<reference evidence="8" key="1">
    <citation type="journal article" date="2019" name="Int. J. Syst. Evol. Microbiol.">
        <title>The Global Catalogue of Microorganisms (GCM) 10K type strain sequencing project: providing services to taxonomists for standard genome sequencing and annotation.</title>
        <authorList>
            <consortium name="The Broad Institute Genomics Platform"/>
            <consortium name="The Broad Institute Genome Sequencing Center for Infectious Disease"/>
            <person name="Wu L."/>
            <person name="Ma J."/>
        </authorList>
    </citation>
    <scope>NUCLEOTIDE SEQUENCE [LARGE SCALE GENOMIC DNA]</scope>
    <source>
        <strain evidence="8">JCM 17630</strain>
    </source>
</reference>
<sequence>MSKISVIIPVYNEADRIVNLLSYLVKNGSEKNILELIIVDGGSQDETCTGVKNAKLKTKIHITLVHSKKGRAKQMNAGARIAKGSILYFLHADSYPPKGFDKLIVNQVNKNNLAGCFKMKFDSNHIWLKLAGWFTQFSLKSFRGGDQSLFVTKTLFYKVGGFNETFTIYEDNDLIRKLYDCKQFVVIQHWLTTSARCYNTNGVFRLQFHYWTIHLKKMFGASPKHLNDYYLKHVSVKN</sequence>
<dbReference type="EMBL" id="BAABCA010000006">
    <property type="protein sequence ID" value="GAA4238632.1"/>
    <property type="molecule type" value="Genomic_DNA"/>
</dbReference>
<feature type="domain" description="Glycosyltransferase 2-like" evidence="6">
    <location>
        <begin position="5"/>
        <end position="129"/>
    </location>
</feature>
<dbReference type="Pfam" id="PF00535">
    <property type="entry name" value="Glycos_transf_2"/>
    <property type="match status" value="1"/>
</dbReference>
<dbReference type="SUPFAM" id="SSF53448">
    <property type="entry name" value="Nucleotide-diphospho-sugar transferases"/>
    <property type="match status" value="1"/>
</dbReference>
<gene>
    <name evidence="7" type="ORF">GCM10022291_29860</name>
</gene>
<evidence type="ECO:0000256" key="4">
    <source>
        <dbReference type="ARBA" id="ARBA00022679"/>
    </source>
</evidence>
<comment type="subcellular location">
    <subcellularLocation>
        <location evidence="1">Cell membrane</location>
    </subcellularLocation>
</comment>
<evidence type="ECO:0000256" key="3">
    <source>
        <dbReference type="ARBA" id="ARBA00022676"/>
    </source>
</evidence>
<organism evidence="7 8">
    <name type="scientific">Postechiella marina</name>
    <dbReference type="NCBI Taxonomy" id="943941"/>
    <lineage>
        <taxon>Bacteria</taxon>
        <taxon>Pseudomonadati</taxon>
        <taxon>Bacteroidota</taxon>
        <taxon>Flavobacteriia</taxon>
        <taxon>Flavobacteriales</taxon>
        <taxon>Flavobacteriaceae</taxon>
        <taxon>Postechiella</taxon>
    </lineage>
</organism>
<dbReference type="PANTHER" id="PTHR43646">
    <property type="entry name" value="GLYCOSYLTRANSFERASE"/>
    <property type="match status" value="1"/>
</dbReference>
<name>A0ABP8CFE6_9FLAO</name>
<keyword evidence="4" id="KW-0808">Transferase</keyword>
<dbReference type="Proteomes" id="UP001501496">
    <property type="component" value="Unassembled WGS sequence"/>
</dbReference>
<evidence type="ECO:0000256" key="1">
    <source>
        <dbReference type="ARBA" id="ARBA00004236"/>
    </source>
</evidence>
<evidence type="ECO:0000256" key="2">
    <source>
        <dbReference type="ARBA" id="ARBA00022475"/>
    </source>
</evidence>
<dbReference type="InterPro" id="IPR001173">
    <property type="entry name" value="Glyco_trans_2-like"/>
</dbReference>
<dbReference type="NCBIfam" id="TIGR04283">
    <property type="entry name" value="glyco_like_mftF"/>
    <property type="match status" value="1"/>
</dbReference>
<comment type="caution">
    <text evidence="7">The sequence shown here is derived from an EMBL/GenBank/DDBJ whole genome shotgun (WGS) entry which is preliminary data.</text>
</comment>
<dbReference type="InterPro" id="IPR029044">
    <property type="entry name" value="Nucleotide-diphossugar_trans"/>
</dbReference>
<keyword evidence="8" id="KW-1185">Reference proteome</keyword>
<keyword evidence="5" id="KW-0472">Membrane</keyword>
<keyword evidence="3" id="KW-0328">Glycosyltransferase</keyword>
<evidence type="ECO:0000259" key="6">
    <source>
        <dbReference type="Pfam" id="PF00535"/>
    </source>
</evidence>
<protein>
    <submittedName>
        <fullName evidence="7">TIGR04283 family arsenosugar biosynthesis glycosyltransferase</fullName>
    </submittedName>
</protein>
<dbReference type="InterPro" id="IPR026461">
    <property type="entry name" value="Trfase_2_rSAM/seldom_assoc"/>
</dbReference>
<evidence type="ECO:0000313" key="8">
    <source>
        <dbReference type="Proteomes" id="UP001501496"/>
    </source>
</evidence>
<dbReference type="CDD" id="cd02522">
    <property type="entry name" value="GT_2_like_a"/>
    <property type="match status" value="1"/>
</dbReference>
<evidence type="ECO:0000313" key="7">
    <source>
        <dbReference type="EMBL" id="GAA4238632.1"/>
    </source>
</evidence>
<keyword evidence="2" id="KW-1003">Cell membrane</keyword>
<accession>A0ABP8CFE6</accession>
<dbReference type="PANTHER" id="PTHR43646:SF2">
    <property type="entry name" value="GLYCOSYLTRANSFERASE 2-LIKE DOMAIN-CONTAINING PROTEIN"/>
    <property type="match status" value="1"/>
</dbReference>